<dbReference type="EMBL" id="UYRT01033305">
    <property type="protein sequence ID" value="VDK76589.1"/>
    <property type="molecule type" value="Genomic_DNA"/>
</dbReference>
<feature type="signal peptide" evidence="1">
    <location>
        <begin position="1"/>
        <end position="19"/>
    </location>
</feature>
<gene>
    <name evidence="2" type="ORF">GPUH_LOCUS9732</name>
</gene>
<evidence type="ECO:0000256" key="1">
    <source>
        <dbReference type="SAM" id="SignalP"/>
    </source>
</evidence>
<keyword evidence="3" id="KW-1185">Reference proteome</keyword>
<sequence>MFLPALLLIRLTFQDSSESEQTFSRCDSMLSLERCTASELPFALSTSNLLSASATIKENRVPIAMAIHEYIHAWFKGADHSK</sequence>
<reference evidence="2 3" key="2">
    <citation type="submission" date="2018-11" db="EMBL/GenBank/DDBJ databases">
        <authorList>
            <consortium name="Pathogen Informatics"/>
        </authorList>
    </citation>
    <scope>NUCLEOTIDE SEQUENCE [LARGE SCALE GENOMIC DNA]</scope>
</reference>
<name>A0A183DLZ5_9BILA</name>
<reference evidence="4" key="1">
    <citation type="submission" date="2016-06" db="UniProtKB">
        <authorList>
            <consortium name="WormBaseParasite"/>
        </authorList>
    </citation>
    <scope>IDENTIFICATION</scope>
</reference>
<evidence type="ECO:0000313" key="4">
    <source>
        <dbReference type="WBParaSite" id="GPUH_0000974701-mRNA-1"/>
    </source>
</evidence>
<dbReference type="Proteomes" id="UP000271098">
    <property type="component" value="Unassembled WGS sequence"/>
</dbReference>
<feature type="chain" id="PRO_5043138763" evidence="1">
    <location>
        <begin position="20"/>
        <end position="82"/>
    </location>
</feature>
<keyword evidence="1" id="KW-0732">Signal</keyword>
<evidence type="ECO:0000313" key="3">
    <source>
        <dbReference type="Proteomes" id="UP000271098"/>
    </source>
</evidence>
<dbReference type="WBParaSite" id="GPUH_0000974701-mRNA-1">
    <property type="protein sequence ID" value="GPUH_0000974701-mRNA-1"/>
    <property type="gene ID" value="GPUH_0000974701"/>
</dbReference>
<evidence type="ECO:0000313" key="2">
    <source>
        <dbReference type="EMBL" id="VDK76589.1"/>
    </source>
</evidence>
<accession>A0A183DLZ5</accession>
<protein>
    <submittedName>
        <fullName evidence="4">Secreted protein</fullName>
    </submittedName>
</protein>
<proteinExistence type="predicted"/>
<dbReference type="AlphaFoldDB" id="A0A183DLZ5"/>
<organism evidence="4">
    <name type="scientific">Gongylonema pulchrum</name>
    <dbReference type="NCBI Taxonomy" id="637853"/>
    <lineage>
        <taxon>Eukaryota</taxon>
        <taxon>Metazoa</taxon>
        <taxon>Ecdysozoa</taxon>
        <taxon>Nematoda</taxon>
        <taxon>Chromadorea</taxon>
        <taxon>Rhabditida</taxon>
        <taxon>Spirurina</taxon>
        <taxon>Spiruromorpha</taxon>
        <taxon>Spiruroidea</taxon>
        <taxon>Gongylonematidae</taxon>
        <taxon>Gongylonema</taxon>
    </lineage>
</organism>